<dbReference type="Proteomes" id="UP000264820">
    <property type="component" value="Unplaced"/>
</dbReference>
<evidence type="ECO:0000256" key="2">
    <source>
        <dbReference type="ARBA" id="ARBA00022737"/>
    </source>
</evidence>
<dbReference type="GO" id="GO:0008270">
    <property type="term" value="F:zinc ion binding"/>
    <property type="evidence" value="ECO:0007669"/>
    <property type="project" value="UniProtKB-KW"/>
</dbReference>
<feature type="domain" description="C2H2-type" evidence="7">
    <location>
        <begin position="331"/>
        <end position="358"/>
    </location>
</feature>
<sequence>MDSVRSAFHTQLAAVMDTLLAAAVCEIAKIFESSMCEQQAEISSLLAKLEQVERRQRTKAGQVGTAGDRGDILRPKAPREPGKAQDGAGNNSQSEPKEITDSITSIKQEPPLGSFMVQVPEESLAITDRTTTDTLTETHIQAELSHWDQGRPTEDHRLQQESASPSFFTISQTGHWSPRHDSSPAHPRQWLPRMDDTRGGQKSLQATGTSCFVAAAASIGTDVACLQPETNSKDENDPFVLKEQKTENFNQTSGQGQRAEQTGVQQLQSQVLSPWRHNHDDRSGLFSHMRRTSFSNRDPLRLQSNSVSLKTRQADPLTLSASPSAGNGRPYTCLYCAKSFTYPSHQRRHLLRHTGVRLHPCQFCDKSFLTPSELTVHTRTHTGERPFGCPQCGKRFARSGNLRAHQRDVHMQKRPFACAECGKRFAHRGNLRAHNHRVHQGDPYYMEHQQEPDIAPNPT</sequence>
<dbReference type="RefSeq" id="XP_019739900.1">
    <property type="nucleotide sequence ID" value="XM_019884341.1"/>
</dbReference>
<dbReference type="OrthoDB" id="3437960at2759"/>
<dbReference type="AlphaFoldDB" id="A0A3Q3DWZ1"/>
<evidence type="ECO:0000259" key="7">
    <source>
        <dbReference type="PROSITE" id="PS50157"/>
    </source>
</evidence>
<proteinExistence type="predicted"/>
<dbReference type="KEGG" id="hcq:109524440"/>
<feature type="domain" description="C2H2-type" evidence="7">
    <location>
        <begin position="416"/>
        <end position="444"/>
    </location>
</feature>
<evidence type="ECO:0000256" key="4">
    <source>
        <dbReference type="ARBA" id="ARBA00022833"/>
    </source>
</evidence>
<dbReference type="RefSeq" id="XP_019739901.1">
    <property type="nucleotide sequence ID" value="XM_019884342.1"/>
</dbReference>
<evidence type="ECO:0000256" key="3">
    <source>
        <dbReference type="ARBA" id="ARBA00022771"/>
    </source>
</evidence>
<evidence type="ECO:0000313" key="8">
    <source>
        <dbReference type="Ensembl" id="ENSHCOP00000022716.1"/>
    </source>
</evidence>
<keyword evidence="2" id="KW-0677">Repeat</keyword>
<dbReference type="GeneID" id="109524440"/>
<feature type="domain" description="C2H2-type" evidence="7">
    <location>
        <begin position="387"/>
        <end position="415"/>
    </location>
</feature>
<keyword evidence="4" id="KW-0862">Zinc</keyword>
<dbReference type="GO" id="GO:0000978">
    <property type="term" value="F:RNA polymerase II cis-regulatory region sequence-specific DNA binding"/>
    <property type="evidence" value="ECO:0007669"/>
    <property type="project" value="TreeGrafter"/>
</dbReference>
<dbReference type="GeneTree" id="ENSGT00940000162367"/>
<reference evidence="8" key="2">
    <citation type="submission" date="2025-09" db="UniProtKB">
        <authorList>
            <consortium name="Ensembl"/>
        </authorList>
    </citation>
    <scope>IDENTIFICATION</scope>
</reference>
<evidence type="ECO:0000256" key="5">
    <source>
        <dbReference type="PROSITE-ProRule" id="PRU00042"/>
    </source>
</evidence>
<dbReference type="FunFam" id="3.30.160.60:FF:001720">
    <property type="entry name" value="Si:dkey-7i4.21"/>
    <property type="match status" value="1"/>
</dbReference>
<dbReference type="FunFam" id="3.30.160.60:FF:001049">
    <property type="entry name" value="zinc finger protein 319"/>
    <property type="match status" value="1"/>
</dbReference>
<name>A0A3Q3DWZ1_HIPCM</name>
<organism evidence="8 9">
    <name type="scientific">Hippocampus comes</name>
    <name type="common">Tiger tail seahorse</name>
    <dbReference type="NCBI Taxonomy" id="109280"/>
    <lineage>
        <taxon>Eukaryota</taxon>
        <taxon>Metazoa</taxon>
        <taxon>Chordata</taxon>
        <taxon>Craniata</taxon>
        <taxon>Vertebrata</taxon>
        <taxon>Euteleostomi</taxon>
        <taxon>Actinopterygii</taxon>
        <taxon>Neopterygii</taxon>
        <taxon>Teleostei</taxon>
        <taxon>Neoteleostei</taxon>
        <taxon>Acanthomorphata</taxon>
        <taxon>Syngnathiaria</taxon>
        <taxon>Syngnathiformes</taxon>
        <taxon>Syngnathoidei</taxon>
        <taxon>Syngnathidae</taxon>
        <taxon>Hippocampus</taxon>
    </lineage>
</organism>
<dbReference type="OMA" id="GDPYYME"/>
<protein>
    <submittedName>
        <fullName evidence="8">Zinc finger protein 235-like</fullName>
    </submittedName>
</protein>
<dbReference type="SMART" id="SM00355">
    <property type="entry name" value="ZnF_C2H2"/>
    <property type="match status" value="4"/>
</dbReference>
<dbReference type="Ensembl" id="ENSHCOT00000000343.1">
    <property type="protein sequence ID" value="ENSHCOP00000022716.1"/>
    <property type="gene ID" value="ENSHCOG00000010652.1"/>
</dbReference>
<dbReference type="Pfam" id="PF00096">
    <property type="entry name" value="zf-C2H2"/>
    <property type="match status" value="4"/>
</dbReference>
<dbReference type="InterPro" id="IPR013087">
    <property type="entry name" value="Znf_C2H2_type"/>
</dbReference>
<evidence type="ECO:0000256" key="6">
    <source>
        <dbReference type="SAM" id="MobiDB-lite"/>
    </source>
</evidence>
<reference evidence="8" key="1">
    <citation type="submission" date="2025-08" db="UniProtKB">
        <authorList>
            <consortium name="Ensembl"/>
        </authorList>
    </citation>
    <scope>IDENTIFICATION</scope>
</reference>
<dbReference type="GO" id="GO:0000981">
    <property type="term" value="F:DNA-binding transcription factor activity, RNA polymerase II-specific"/>
    <property type="evidence" value="ECO:0007669"/>
    <property type="project" value="TreeGrafter"/>
</dbReference>
<dbReference type="RefSeq" id="XP_019739902.1">
    <property type="nucleotide sequence ID" value="XM_019884343.1"/>
</dbReference>
<dbReference type="PROSITE" id="PS00028">
    <property type="entry name" value="ZINC_FINGER_C2H2_1"/>
    <property type="match status" value="4"/>
</dbReference>
<dbReference type="InterPro" id="IPR036236">
    <property type="entry name" value="Znf_C2H2_sf"/>
</dbReference>
<keyword evidence="1" id="KW-0479">Metal-binding</keyword>
<accession>A0A3Q3DWZ1</accession>
<keyword evidence="3 5" id="KW-0863">Zinc-finger</keyword>
<dbReference type="PANTHER" id="PTHR23235">
    <property type="entry name" value="KRUEPPEL-LIKE TRANSCRIPTION FACTOR"/>
    <property type="match status" value="1"/>
</dbReference>
<feature type="region of interest" description="Disordered" evidence="6">
    <location>
        <begin position="169"/>
        <end position="203"/>
    </location>
</feature>
<dbReference type="FunFam" id="3.30.160.60:FF:000345">
    <property type="entry name" value="Zinc finger protein Gfi-1"/>
    <property type="match status" value="1"/>
</dbReference>
<dbReference type="PROSITE" id="PS50157">
    <property type="entry name" value="ZINC_FINGER_C2H2_2"/>
    <property type="match status" value="4"/>
</dbReference>
<dbReference type="SUPFAM" id="SSF57667">
    <property type="entry name" value="beta-beta-alpha zinc fingers"/>
    <property type="match status" value="2"/>
</dbReference>
<evidence type="ECO:0000313" key="9">
    <source>
        <dbReference type="Proteomes" id="UP000264820"/>
    </source>
</evidence>
<feature type="region of interest" description="Disordered" evidence="6">
    <location>
        <begin position="56"/>
        <end position="100"/>
    </location>
</feature>
<keyword evidence="9" id="KW-1185">Reference proteome</keyword>
<evidence type="ECO:0000256" key="1">
    <source>
        <dbReference type="ARBA" id="ARBA00022723"/>
    </source>
</evidence>
<dbReference type="Gene3D" id="3.30.160.60">
    <property type="entry name" value="Classic Zinc Finger"/>
    <property type="match status" value="4"/>
</dbReference>
<feature type="domain" description="C2H2-type" evidence="7">
    <location>
        <begin position="359"/>
        <end position="386"/>
    </location>
</feature>
<dbReference type="PANTHER" id="PTHR23235:SF120">
    <property type="entry name" value="KRUPPEL-LIKE FACTOR 15"/>
    <property type="match status" value="1"/>
</dbReference>
<feature type="compositionally biased region" description="Basic and acidic residues" evidence="6">
    <location>
        <begin position="68"/>
        <end position="83"/>
    </location>
</feature>